<name>A0A371JZA7_9GAMM</name>
<keyword evidence="4" id="KW-0735">Signal-anchor</keyword>
<evidence type="ECO:0000256" key="6">
    <source>
        <dbReference type="ARBA" id="ARBA00023034"/>
    </source>
</evidence>
<evidence type="ECO:0000313" key="9">
    <source>
        <dbReference type="EMBL" id="RDZ27001.1"/>
    </source>
</evidence>
<evidence type="ECO:0000256" key="7">
    <source>
        <dbReference type="ARBA" id="ARBA00023136"/>
    </source>
</evidence>
<evidence type="ECO:0000256" key="3">
    <source>
        <dbReference type="ARBA" id="ARBA00022801"/>
    </source>
</evidence>
<protein>
    <submittedName>
        <fullName evidence="9">Alpha-mannosidase</fullName>
    </submittedName>
</protein>
<dbReference type="EMBL" id="QTSU01000002">
    <property type="protein sequence ID" value="RDZ27001.1"/>
    <property type="molecule type" value="Genomic_DNA"/>
</dbReference>
<feature type="signal peptide" evidence="8">
    <location>
        <begin position="1"/>
        <end position="18"/>
    </location>
</feature>
<evidence type="ECO:0000256" key="8">
    <source>
        <dbReference type="SAM" id="SignalP"/>
    </source>
</evidence>
<comment type="caution">
    <text evidence="9">The sequence shown here is derived from an EMBL/GenBank/DDBJ whole genome shotgun (WGS) entry which is preliminary data.</text>
</comment>
<dbReference type="Gene3D" id="3.20.20.80">
    <property type="entry name" value="Glycosidases"/>
    <property type="match status" value="1"/>
</dbReference>
<evidence type="ECO:0000313" key="10">
    <source>
        <dbReference type="Proteomes" id="UP000264492"/>
    </source>
</evidence>
<keyword evidence="6" id="KW-0333">Golgi apparatus</keyword>
<evidence type="ECO:0000256" key="5">
    <source>
        <dbReference type="ARBA" id="ARBA00022989"/>
    </source>
</evidence>
<keyword evidence="5" id="KW-1133">Transmembrane helix</keyword>
<dbReference type="PANTHER" id="PTHR13572">
    <property type="entry name" value="ENDO-ALPHA-1,2-MANNOSIDASE"/>
    <property type="match status" value="1"/>
</dbReference>
<keyword evidence="10" id="KW-1185">Reference proteome</keyword>
<sequence length="367" mass="40621">MRLRAALALCALWLAACAAPQRDALPAPHPRAIVFYYNWYGSPEHDGARLHWAHPVLKLRPQDPDSPEIPGGGDIAADFYPALGEYSSADPAVAERHMAMIAQAGIGVVAVTWLGREDPSYRSLRALFDAAARHGLRICFQIEPASRPTLAAARAQLLAAVDDFGRHPAFYRDPGTGRPLFFVYDSYQLPASDWARLLRAGGAESIRGGAYDADVIGLWVQAGEGPYFLASGFDGVYTYFASRGFTWGSTPEHWPQLQRWADEHGLRFIPSVGPGYSDRRVRPWNRANERGRQDGAYYDAMFAAAADSGAQWVSITSFNEWHEGTQLEPAAPRDGAGRYSDYAPLPPDHYLRRTRYWLSRFPTAPAP</sequence>
<keyword evidence="7" id="KW-0472">Membrane</keyword>
<evidence type="ECO:0000256" key="2">
    <source>
        <dbReference type="ARBA" id="ARBA00022692"/>
    </source>
</evidence>
<dbReference type="PROSITE" id="PS51257">
    <property type="entry name" value="PROKAR_LIPOPROTEIN"/>
    <property type="match status" value="1"/>
</dbReference>
<comment type="subcellular location">
    <subcellularLocation>
        <location evidence="1">Golgi apparatus membrane</location>
        <topology evidence="1">Single-pass type II membrane protein</topology>
    </subcellularLocation>
</comment>
<keyword evidence="8" id="KW-0732">Signal</keyword>
<reference evidence="9 10" key="1">
    <citation type="submission" date="2018-08" db="EMBL/GenBank/DDBJ databases">
        <title>Lysobacter sp. zong2l5, whole genome shotgun sequence.</title>
        <authorList>
            <person name="Zhang X."/>
            <person name="Feng G."/>
            <person name="Zhu H."/>
        </authorList>
    </citation>
    <scope>NUCLEOTIDE SEQUENCE [LARGE SCALE GENOMIC DNA]</scope>
    <source>
        <strain evidence="10">zong2l5</strain>
    </source>
</reference>
<feature type="chain" id="PRO_5016589491" evidence="8">
    <location>
        <begin position="19"/>
        <end position="367"/>
    </location>
</feature>
<proteinExistence type="predicted"/>
<keyword evidence="2" id="KW-0812">Transmembrane</keyword>
<evidence type="ECO:0000256" key="1">
    <source>
        <dbReference type="ARBA" id="ARBA00004323"/>
    </source>
</evidence>
<dbReference type="RefSeq" id="WP_115859379.1">
    <property type="nucleotide sequence ID" value="NZ_QTSU01000002.1"/>
</dbReference>
<accession>A0A371JZA7</accession>
<dbReference type="AlphaFoldDB" id="A0A371JZA7"/>
<organism evidence="9 10">
    <name type="scientific">Lysobacter silvisoli</name>
    <dbReference type="NCBI Taxonomy" id="2293254"/>
    <lineage>
        <taxon>Bacteria</taxon>
        <taxon>Pseudomonadati</taxon>
        <taxon>Pseudomonadota</taxon>
        <taxon>Gammaproteobacteria</taxon>
        <taxon>Lysobacterales</taxon>
        <taxon>Lysobacteraceae</taxon>
        <taxon>Lysobacter</taxon>
    </lineage>
</organism>
<dbReference type="InterPro" id="IPR026071">
    <property type="entry name" value="Glyco_Hydrolase_99"/>
</dbReference>
<dbReference type="Proteomes" id="UP000264492">
    <property type="component" value="Unassembled WGS sequence"/>
</dbReference>
<gene>
    <name evidence="9" type="ORF">DX914_12065</name>
</gene>
<dbReference type="PANTHER" id="PTHR13572:SF4">
    <property type="entry name" value="RE57134P"/>
    <property type="match status" value="1"/>
</dbReference>
<dbReference type="GO" id="GO:0004559">
    <property type="term" value="F:alpha-mannosidase activity"/>
    <property type="evidence" value="ECO:0007669"/>
    <property type="project" value="TreeGrafter"/>
</dbReference>
<dbReference type="OrthoDB" id="9816308at2"/>
<keyword evidence="3" id="KW-0378">Hydrolase</keyword>
<dbReference type="Pfam" id="PF16317">
    <property type="entry name" value="Glyco_hydro_99"/>
    <property type="match status" value="1"/>
</dbReference>
<dbReference type="CDD" id="cd11574">
    <property type="entry name" value="GH99"/>
    <property type="match status" value="1"/>
</dbReference>
<evidence type="ECO:0000256" key="4">
    <source>
        <dbReference type="ARBA" id="ARBA00022968"/>
    </source>
</evidence>